<keyword evidence="5" id="KW-0677">Repeat</keyword>
<comment type="caution">
    <text evidence="14">The sequence shown here is derived from an EMBL/GenBank/DDBJ whole genome shotgun (WGS) entry which is preliminary data.</text>
</comment>
<evidence type="ECO:0000256" key="1">
    <source>
        <dbReference type="ARBA" id="ARBA00004229"/>
    </source>
</evidence>
<accession>A0A9P0Z3H9</accession>
<dbReference type="SMART" id="SM01103">
    <property type="entry name" value="CRS1_YhbY"/>
    <property type="match status" value="3"/>
</dbReference>
<organism evidence="14 15">
    <name type="scientific">Cuscuta europaea</name>
    <name type="common">European dodder</name>
    <dbReference type="NCBI Taxonomy" id="41803"/>
    <lineage>
        <taxon>Eukaryota</taxon>
        <taxon>Viridiplantae</taxon>
        <taxon>Streptophyta</taxon>
        <taxon>Embryophyta</taxon>
        <taxon>Tracheophyta</taxon>
        <taxon>Spermatophyta</taxon>
        <taxon>Magnoliopsida</taxon>
        <taxon>eudicotyledons</taxon>
        <taxon>Gunneridae</taxon>
        <taxon>Pentapetalae</taxon>
        <taxon>asterids</taxon>
        <taxon>lamiids</taxon>
        <taxon>Solanales</taxon>
        <taxon>Convolvulaceae</taxon>
        <taxon>Cuscuteae</taxon>
        <taxon>Cuscuta</taxon>
        <taxon>Cuscuta subgen. Cuscuta</taxon>
    </lineage>
</organism>
<feature type="region of interest" description="Disordered" evidence="12">
    <location>
        <begin position="86"/>
        <end position="116"/>
    </location>
</feature>
<sequence>MSANIFVLHAFPSTLLNSLCYNSHVVLNRQPIIHSNHQRAKIICKGVIEDNKQQEIERSSSTFKAPTAPWMNGPLLVEPKHVLHFSKRRRRKKGPASLTENETSDSELTRKEGGGRSKKAMKKIFLGINKLKETLHLEAENARTGENGTFNFSPGVLLGDNNGNKDSPFRAGVDENVHVIPEALEKTRLGFSFGKSGDGKGSSRMPWKREQAIGIIKRTKKEKVMMADETGLGTELLERLTDMAARMRQWVKVKKAGVTQAVVDRVHCIWRADELAMLKFDVPLCQNMVRAKEIVEIKTGGCVVMSKKDALVVYRGHNYPLGLTSSSQMHPKLVDHGRNSTLSTSFHCIKSVSQENSEQSGIDQIWRVESDEEGRLSIDGSLYQREADRLLDSLGPRFVDWWYPKPLPVDADLLPEVVPGFKTPFRRCPPFLRPKLMNYELTYLRKLARPLPTHFVLGRNRKLQGLANAVLKLWEKCHIAKISLKWGVPNTDNGQMAEELKRLTGGVLLLRNKFIIILYRGKDFLPSQVATLVAEREALLMRCQLHEEFARLGTTELFSATYEDAVDSETVGTLSEFRNITDYAKDESRVDEVMKIQVESEKAKLEKELRSQEQKRFILKQKIEKSIKVLEKLDSAWKPSMLDEDKEIITEEERECLRSIGLTMDKSLVLGRRGVFDGVVEGLHQHWKHREVVKVITMQRTFSQVLHTAELLEAESGGVLVSVDKLKEGHAILLYRGKNYNRPKSVPQNLLNKGDALRKSLEMQRLGSMKLYAKQKEETIMDIKNKLKEYKC</sequence>
<dbReference type="Proteomes" id="UP001152484">
    <property type="component" value="Unassembled WGS sequence"/>
</dbReference>
<dbReference type="GO" id="GO:1990904">
    <property type="term" value="C:ribonucleoprotein complex"/>
    <property type="evidence" value="ECO:0007669"/>
    <property type="project" value="UniProtKB-KW"/>
</dbReference>
<name>A0A9P0Z3H9_CUSEU</name>
<dbReference type="InterPro" id="IPR035920">
    <property type="entry name" value="YhbY-like_sf"/>
</dbReference>
<evidence type="ECO:0000313" key="14">
    <source>
        <dbReference type="EMBL" id="CAH9085189.1"/>
    </source>
</evidence>
<evidence type="ECO:0000259" key="13">
    <source>
        <dbReference type="PROSITE" id="PS51295"/>
    </source>
</evidence>
<feature type="domain" description="CRM" evidence="13">
    <location>
        <begin position="230"/>
        <end position="326"/>
    </location>
</feature>
<evidence type="ECO:0000256" key="3">
    <source>
        <dbReference type="ARBA" id="ARBA00022640"/>
    </source>
</evidence>
<evidence type="ECO:0000256" key="6">
    <source>
        <dbReference type="ARBA" id="ARBA00022884"/>
    </source>
</evidence>
<dbReference type="GO" id="GO:0006397">
    <property type="term" value="P:mRNA processing"/>
    <property type="evidence" value="ECO:0007669"/>
    <property type="project" value="UniProtKB-KW"/>
</dbReference>
<dbReference type="GO" id="GO:0003729">
    <property type="term" value="F:mRNA binding"/>
    <property type="evidence" value="ECO:0007669"/>
    <property type="project" value="InterPro"/>
</dbReference>
<feature type="domain" description="CRM" evidence="13">
    <location>
        <begin position="434"/>
        <end position="531"/>
    </location>
</feature>
<comment type="subcellular location">
    <subcellularLocation>
        <location evidence="1">Plastid</location>
        <location evidence="1">Chloroplast</location>
    </subcellularLocation>
</comment>
<evidence type="ECO:0000256" key="9">
    <source>
        <dbReference type="ARBA" id="ARBA00023274"/>
    </source>
</evidence>
<feature type="coiled-coil region" evidence="11">
    <location>
        <begin position="595"/>
        <end position="622"/>
    </location>
</feature>
<dbReference type="PANTHER" id="PTHR31846">
    <property type="entry name" value="CRS1 / YHBY (CRM) DOMAIN-CONTAINING PROTEIN"/>
    <property type="match status" value="1"/>
</dbReference>
<evidence type="ECO:0000256" key="2">
    <source>
        <dbReference type="ARBA" id="ARBA00022528"/>
    </source>
</evidence>
<dbReference type="AlphaFoldDB" id="A0A9P0Z3H9"/>
<proteinExistence type="predicted"/>
<dbReference type="GO" id="GO:0009507">
    <property type="term" value="C:chloroplast"/>
    <property type="evidence" value="ECO:0007669"/>
    <property type="project" value="UniProtKB-SubCell"/>
</dbReference>
<dbReference type="InterPro" id="IPR045278">
    <property type="entry name" value="CRS1/CFM2/CFM3"/>
</dbReference>
<protein>
    <recommendedName>
        <fullName evidence="13">CRM domain-containing protein</fullName>
    </recommendedName>
</protein>
<dbReference type="OrthoDB" id="551352at2759"/>
<evidence type="ECO:0000256" key="11">
    <source>
        <dbReference type="SAM" id="Coils"/>
    </source>
</evidence>
<dbReference type="FunFam" id="3.30.110.60:FF:000002">
    <property type="entry name" value="CRS2-associated factor 1, chloroplastic"/>
    <property type="match status" value="1"/>
</dbReference>
<keyword evidence="6 10" id="KW-0694">RNA-binding</keyword>
<evidence type="ECO:0000256" key="5">
    <source>
        <dbReference type="ARBA" id="ARBA00022737"/>
    </source>
</evidence>
<evidence type="ECO:0000256" key="7">
    <source>
        <dbReference type="ARBA" id="ARBA00022946"/>
    </source>
</evidence>
<dbReference type="EMBL" id="CAMAPE010000018">
    <property type="protein sequence ID" value="CAH9085189.1"/>
    <property type="molecule type" value="Genomic_DNA"/>
</dbReference>
<keyword evidence="4" id="KW-0507">mRNA processing</keyword>
<evidence type="ECO:0000256" key="8">
    <source>
        <dbReference type="ARBA" id="ARBA00023187"/>
    </source>
</evidence>
<keyword evidence="15" id="KW-1185">Reference proteome</keyword>
<reference evidence="14" key="1">
    <citation type="submission" date="2022-07" db="EMBL/GenBank/DDBJ databases">
        <authorList>
            <person name="Macas J."/>
            <person name="Novak P."/>
            <person name="Neumann P."/>
        </authorList>
    </citation>
    <scope>NUCLEOTIDE SEQUENCE</scope>
</reference>
<evidence type="ECO:0000313" key="15">
    <source>
        <dbReference type="Proteomes" id="UP001152484"/>
    </source>
</evidence>
<dbReference type="GO" id="GO:0000373">
    <property type="term" value="P:Group II intron splicing"/>
    <property type="evidence" value="ECO:0007669"/>
    <property type="project" value="UniProtKB-ARBA"/>
</dbReference>
<dbReference type="PANTHER" id="PTHR31846:SF10">
    <property type="entry name" value="CHLOROPLASTIC GROUP IIA INTRON SPLICING FACILITATOR CRS1, CHLOROPLASTIC"/>
    <property type="match status" value="1"/>
</dbReference>
<gene>
    <name evidence="14" type="ORF">CEURO_LOCUS9281</name>
</gene>
<dbReference type="InterPro" id="IPR001890">
    <property type="entry name" value="RNA-binding_CRM"/>
</dbReference>
<keyword evidence="7" id="KW-0809">Transit peptide</keyword>
<keyword evidence="2" id="KW-0150">Chloroplast</keyword>
<dbReference type="Pfam" id="PF01985">
    <property type="entry name" value="CRS1_YhbY"/>
    <property type="match status" value="3"/>
</dbReference>
<keyword evidence="11" id="KW-0175">Coiled coil</keyword>
<evidence type="ECO:0000256" key="12">
    <source>
        <dbReference type="SAM" id="MobiDB-lite"/>
    </source>
</evidence>
<keyword evidence="3" id="KW-0934">Plastid</keyword>
<feature type="domain" description="CRM" evidence="13">
    <location>
        <begin position="647"/>
        <end position="747"/>
    </location>
</feature>
<keyword evidence="9" id="KW-0687">Ribonucleoprotein</keyword>
<evidence type="ECO:0000256" key="10">
    <source>
        <dbReference type="PROSITE-ProRule" id="PRU00626"/>
    </source>
</evidence>
<dbReference type="Gene3D" id="3.30.110.60">
    <property type="entry name" value="YhbY-like"/>
    <property type="match status" value="3"/>
</dbReference>
<keyword evidence="8" id="KW-0508">mRNA splicing</keyword>
<evidence type="ECO:0000256" key="4">
    <source>
        <dbReference type="ARBA" id="ARBA00022664"/>
    </source>
</evidence>
<dbReference type="SUPFAM" id="SSF75471">
    <property type="entry name" value="YhbY-like"/>
    <property type="match status" value="3"/>
</dbReference>
<dbReference type="PROSITE" id="PS51295">
    <property type="entry name" value="CRM"/>
    <property type="match status" value="3"/>
</dbReference>